<dbReference type="Pfam" id="PF16263">
    <property type="entry name" value="DUF4917"/>
    <property type="match status" value="1"/>
</dbReference>
<gene>
    <name evidence="1" type="ordered locus">FN3523_0726</name>
</gene>
<dbReference type="HOGENOM" id="CLU_068423_0_0_6"/>
<dbReference type="PATRIC" id="fig|676032.3.peg.729"/>
<dbReference type="Proteomes" id="UP000008303">
    <property type="component" value="Chromosome"/>
</dbReference>
<dbReference type="KEGG" id="fcn:FN3523_0726"/>
<dbReference type="eggNOG" id="ENOG502ZX4F">
    <property type="taxonomic scope" value="Bacteria"/>
</dbReference>
<protein>
    <recommendedName>
        <fullName evidence="3">DUF4917 domain-containing protein</fullName>
    </recommendedName>
</protein>
<accession>F4BK89</accession>
<proteinExistence type="predicted"/>
<organism evidence="1 2">
    <name type="scientific">Francisella hispaniensis</name>
    <dbReference type="NCBI Taxonomy" id="622488"/>
    <lineage>
        <taxon>Bacteria</taxon>
        <taxon>Pseudomonadati</taxon>
        <taxon>Pseudomonadota</taxon>
        <taxon>Gammaproteobacteria</taxon>
        <taxon>Thiotrichales</taxon>
        <taxon>Francisellaceae</taxon>
        <taxon>Francisella</taxon>
    </lineage>
</organism>
<evidence type="ECO:0000313" key="2">
    <source>
        <dbReference type="Proteomes" id="UP000008303"/>
    </source>
</evidence>
<evidence type="ECO:0000313" key="1">
    <source>
        <dbReference type="EMBL" id="AEB28583.1"/>
    </source>
</evidence>
<evidence type="ECO:0008006" key="3">
    <source>
        <dbReference type="Google" id="ProtNLM"/>
    </source>
</evidence>
<name>F4BK89_9GAMM</name>
<reference evidence="2" key="1">
    <citation type="journal article" date="2011" name="Appl. Environ. Microbiol.">
        <title>Common ancestry and novel genetic traits of Francisella novicida-like isolates from North America and Australia as revealed by comparative genomic analyses.</title>
        <authorList>
            <person name="Siddaramappa S."/>
            <person name="Challacombe J.F."/>
            <person name="Petersen J.M."/>
            <person name="Pillai S."/>
            <person name="Hogg G."/>
            <person name="Kuske C.R."/>
        </authorList>
    </citation>
    <scope>NUCLEOTIDE SEQUENCE [LARGE SCALE GENOMIC DNA]</scope>
    <source>
        <strain evidence="2">3523</strain>
    </source>
</reference>
<dbReference type="AlphaFoldDB" id="F4BK89"/>
<dbReference type="RefSeq" id="WP_014548035.1">
    <property type="nucleotide sequence ID" value="NC_017449.1"/>
</dbReference>
<sequence>MSLLTYQEVQERTLGQQNILLLGNGFSMSYNYERFSFTSLLDSAVSKGLVIENSPVYKVFSKFSTTDFEEVINLLENSVRVIKEYGIIAKEDETKILDDSEKLKKHLVNIITNNHSDKITEIEDDEFYSCANFIKDYEKIYTLNYDLLLYWTCIKLKKFIDDRIVKQFNLKVSDGFSSNSDDFEQLTYRNDSKVSSSIFYLHGALHIFDKKSEIIKTSYSQTGVSLKEQTLDFLQKNIYPVFVSEGTDEQKKAKIIHNAYLNHCYKSLATIGKKNSNLIVFGTMLKTNDNHIREAILKNKISNIYISVSSEAAISALDGFVEEANKLSKEVFFYDYKTVKVWR</sequence>
<dbReference type="EMBL" id="CP002558">
    <property type="protein sequence ID" value="AEB28583.1"/>
    <property type="molecule type" value="Genomic_DNA"/>
</dbReference>
<dbReference type="InterPro" id="IPR032581">
    <property type="entry name" value="DUF4917"/>
</dbReference>